<sequence length="528" mass="58863">MISTGGCICSLHWSLAIIINPRAAAEDWDDDDGDAPMTCIALLDPLGNYHNKATLLKQLRCFLGLEWEKCGAGKATNEEYDQDKVHALYVKAPQQQNSFDCGVFILKYAEVILKNYLTLKDGDEDTDDPTMPISREVTDNKLELLIPSEAFDASDVDAKRRQVLEHIEQDTRRYDACPPIRIHVLNSSNGAVQASLVTLTEANFDAETKESVWLVKFYAPWCGHCKKLAPLFEQLPDEAEIKTANVRIGKVDCTTERSICERFSVQSYPTIKVISEGRFYDYAGRREVADFVKFVTAGYKSEYSEQVLSLAEFVAQRDAAAAEQADAEKHSSVVTLTSASFEELVKDSKGSWIIKFYAPWCGHCKRLTPTWHRLSRSLQEGGSQTKVAKVDCTVHRRVCSRFGVNGYPTLFYVNDGNVYKYQGARSLNAFLEYVNGGWKSAELVGPIPDETLLSTIVDSAVEWAAEHTVMAILVGILIIAVFVAILVALLDYCLAEDDIEKYRELPRPAEATKANERPAPAANKPKAE</sequence>
<dbReference type="PROSITE" id="PS50600">
    <property type="entry name" value="ULP_PROTEASE"/>
    <property type="match status" value="1"/>
</dbReference>
<dbReference type="NCBIfam" id="TIGR01126">
    <property type="entry name" value="pdi_dom"/>
    <property type="match status" value="1"/>
</dbReference>
<keyword evidence="4 10" id="KW-0732">Signal</keyword>
<feature type="domain" description="Thioredoxin" evidence="12">
    <location>
        <begin position="314"/>
        <end position="439"/>
    </location>
</feature>
<dbReference type="GO" id="GO:0006508">
    <property type="term" value="P:proteolysis"/>
    <property type="evidence" value="ECO:0007669"/>
    <property type="project" value="UniProtKB-KW"/>
</dbReference>
<keyword evidence="6" id="KW-0378">Hydrolase</keyword>
<feature type="transmembrane region" description="Helical" evidence="9">
    <location>
        <begin position="469"/>
        <end position="494"/>
    </location>
</feature>
<dbReference type="PANTHER" id="PTHR45672">
    <property type="entry name" value="PROTEIN DISULFIDE-ISOMERASE C17H9.14C-RELATED"/>
    <property type="match status" value="1"/>
</dbReference>
<evidence type="ECO:0000256" key="7">
    <source>
        <dbReference type="RuleBase" id="RU004208"/>
    </source>
</evidence>
<dbReference type="Gene3D" id="3.40.395.10">
    <property type="entry name" value="Adenoviral Proteinase, Chain A"/>
    <property type="match status" value="1"/>
</dbReference>
<dbReference type="SUPFAM" id="SSF54001">
    <property type="entry name" value="Cysteine proteinases"/>
    <property type="match status" value="1"/>
</dbReference>
<dbReference type="InterPro" id="IPR038765">
    <property type="entry name" value="Papain-like_cys_pep_sf"/>
</dbReference>
<protein>
    <recommendedName>
        <fullName evidence="15">Protein disulfide isomerase</fullName>
    </recommendedName>
</protein>
<evidence type="ECO:0000259" key="11">
    <source>
        <dbReference type="PROSITE" id="PS50600"/>
    </source>
</evidence>
<keyword evidence="14" id="KW-1185">Reference proteome</keyword>
<dbReference type="GO" id="GO:0003756">
    <property type="term" value="F:protein disulfide isomerase activity"/>
    <property type="evidence" value="ECO:0007669"/>
    <property type="project" value="InterPro"/>
</dbReference>
<evidence type="ECO:0000313" key="13">
    <source>
        <dbReference type="EMBL" id="DBA00314.1"/>
    </source>
</evidence>
<dbReference type="GO" id="GO:0006457">
    <property type="term" value="P:protein folding"/>
    <property type="evidence" value="ECO:0007669"/>
    <property type="project" value="TreeGrafter"/>
</dbReference>
<evidence type="ECO:0000256" key="1">
    <source>
        <dbReference type="ARBA" id="ARBA00005234"/>
    </source>
</evidence>
<reference evidence="13" key="1">
    <citation type="submission" date="2022-11" db="EMBL/GenBank/DDBJ databases">
        <authorList>
            <person name="Morgan W.R."/>
            <person name="Tartar A."/>
        </authorList>
    </citation>
    <scope>NUCLEOTIDE SEQUENCE</scope>
    <source>
        <strain evidence="13">ARSEF 373</strain>
    </source>
</reference>
<dbReference type="InterPro" id="IPR036249">
    <property type="entry name" value="Thioredoxin-like_sf"/>
</dbReference>
<comment type="similarity">
    <text evidence="1">Belongs to the peptidase C48 family.</text>
</comment>
<comment type="similarity">
    <text evidence="2 7">Belongs to the protein disulfide isomerase family.</text>
</comment>
<gene>
    <name evidence="13" type="ORF">N0F65_001509</name>
</gene>
<comment type="caution">
    <text evidence="13">The sequence shown here is derived from an EMBL/GenBank/DDBJ whole genome shotgun (WGS) entry which is preliminary data.</text>
</comment>
<feature type="domain" description="Ubiquitin-like protease family profile" evidence="11">
    <location>
        <begin position="1"/>
        <end position="112"/>
    </location>
</feature>
<keyword evidence="9" id="KW-0812">Transmembrane</keyword>
<dbReference type="PANTHER" id="PTHR45672:SF11">
    <property type="entry name" value="PROTEIN DISULFIDE-ISOMERASE C17H9.14C"/>
    <property type="match status" value="1"/>
</dbReference>
<dbReference type="InterPro" id="IPR051063">
    <property type="entry name" value="PDI"/>
</dbReference>
<feature type="region of interest" description="Disordered" evidence="8">
    <location>
        <begin position="505"/>
        <end position="528"/>
    </location>
</feature>
<evidence type="ECO:0000256" key="5">
    <source>
        <dbReference type="ARBA" id="ARBA00022737"/>
    </source>
</evidence>
<feature type="domain" description="Thioredoxin" evidence="12">
    <location>
        <begin position="142"/>
        <end position="300"/>
    </location>
</feature>
<dbReference type="InterPro" id="IPR013766">
    <property type="entry name" value="Thioredoxin_domain"/>
</dbReference>
<reference evidence="13" key="2">
    <citation type="journal article" date="2023" name="Microbiol Resour">
        <title>Decontamination and Annotation of the Draft Genome Sequence of the Oomycete Lagenidium giganteum ARSEF 373.</title>
        <authorList>
            <person name="Morgan W.R."/>
            <person name="Tartar A."/>
        </authorList>
    </citation>
    <scope>NUCLEOTIDE SEQUENCE</scope>
    <source>
        <strain evidence="13">ARSEF 373</strain>
    </source>
</reference>
<name>A0AAV2Z4L7_9STRA</name>
<evidence type="ECO:0000256" key="9">
    <source>
        <dbReference type="SAM" id="Phobius"/>
    </source>
</evidence>
<dbReference type="SUPFAM" id="SSF52833">
    <property type="entry name" value="Thioredoxin-like"/>
    <property type="match status" value="2"/>
</dbReference>
<dbReference type="InterPro" id="IPR005788">
    <property type="entry name" value="PDI_thioredoxin-like_dom"/>
</dbReference>
<dbReference type="Pfam" id="PF02902">
    <property type="entry name" value="Peptidase_C48"/>
    <property type="match status" value="1"/>
</dbReference>
<keyword evidence="3" id="KW-0645">Protease</keyword>
<feature type="signal peptide" evidence="10">
    <location>
        <begin position="1"/>
        <end position="25"/>
    </location>
</feature>
<evidence type="ECO:0000256" key="4">
    <source>
        <dbReference type="ARBA" id="ARBA00022729"/>
    </source>
</evidence>
<dbReference type="Pfam" id="PF00085">
    <property type="entry name" value="Thioredoxin"/>
    <property type="match status" value="2"/>
</dbReference>
<evidence type="ECO:0000256" key="8">
    <source>
        <dbReference type="SAM" id="MobiDB-lite"/>
    </source>
</evidence>
<evidence type="ECO:0000256" key="2">
    <source>
        <dbReference type="ARBA" id="ARBA00006347"/>
    </source>
</evidence>
<evidence type="ECO:0000256" key="6">
    <source>
        <dbReference type="ARBA" id="ARBA00022801"/>
    </source>
</evidence>
<dbReference type="GO" id="GO:0005783">
    <property type="term" value="C:endoplasmic reticulum"/>
    <property type="evidence" value="ECO:0007669"/>
    <property type="project" value="TreeGrafter"/>
</dbReference>
<feature type="chain" id="PRO_5043909746" description="Protein disulfide isomerase" evidence="10">
    <location>
        <begin position="26"/>
        <end position="528"/>
    </location>
</feature>
<keyword evidence="9" id="KW-1133">Transmembrane helix</keyword>
<organism evidence="13 14">
    <name type="scientific">Lagenidium giganteum</name>
    <dbReference type="NCBI Taxonomy" id="4803"/>
    <lineage>
        <taxon>Eukaryota</taxon>
        <taxon>Sar</taxon>
        <taxon>Stramenopiles</taxon>
        <taxon>Oomycota</taxon>
        <taxon>Peronosporomycetes</taxon>
        <taxon>Pythiales</taxon>
        <taxon>Pythiaceae</taxon>
    </lineage>
</organism>
<keyword evidence="9" id="KW-0472">Membrane</keyword>
<evidence type="ECO:0000313" key="14">
    <source>
        <dbReference type="Proteomes" id="UP001146120"/>
    </source>
</evidence>
<proteinExistence type="inferred from homology"/>
<dbReference type="PRINTS" id="PR00421">
    <property type="entry name" value="THIOREDOXIN"/>
</dbReference>
<dbReference type="GO" id="GO:0008234">
    <property type="term" value="F:cysteine-type peptidase activity"/>
    <property type="evidence" value="ECO:0007669"/>
    <property type="project" value="InterPro"/>
</dbReference>
<evidence type="ECO:0000256" key="3">
    <source>
        <dbReference type="ARBA" id="ARBA00022670"/>
    </source>
</evidence>
<evidence type="ECO:0000259" key="12">
    <source>
        <dbReference type="PROSITE" id="PS51352"/>
    </source>
</evidence>
<dbReference type="Proteomes" id="UP001146120">
    <property type="component" value="Unassembled WGS sequence"/>
</dbReference>
<dbReference type="PROSITE" id="PS00194">
    <property type="entry name" value="THIOREDOXIN_1"/>
    <property type="match status" value="2"/>
</dbReference>
<dbReference type="Gene3D" id="3.40.30.10">
    <property type="entry name" value="Glutaredoxin"/>
    <property type="match status" value="2"/>
</dbReference>
<dbReference type="AlphaFoldDB" id="A0AAV2Z4L7"/>
<dbReference type="InterPro" id="IPR017937">
    <property type="entry name" value="Thioredoxin_CS"/>
</dbReference>
<dbReference type="CDD" id="cd02961">
    <property type="entry name" value="PDI_a_family"/>
    <property type="match status" value="1"/>
</dbReference>
<keyword evidence="5" id="KW-0677">Repeat</keyword>
<dbReference type="EMBL" id="DAKRPA010000066">
    <property type="protein sequence ID" value="DBA00314.1"/>
    <property type="molecule type" value="Genomic_DNA"/>
</dbReference>
<dbReference type="InterPro" id="IPR003653">
    <property type="entry name" value="Peptidase_C48_C"/>
</dbReference>
<dbReference type="PROSITE" id="PS51352">
    <property type="entry name" value="THIOREDOXIN_2"/>
    <property type="match status" value="2"/>
</dbReference>
<accession>A0AAV2Z4L7</accession>
<evidence type="ECO:0000256" key="10">
    <source>
        <dbReference type="SAM" id="SignalP"/>
    </source>
</evidence>
<evidence type="ECO:0008006" key="15">
    <source>
        <dbReference type="Google" id="ProtNLM"/>
    </source>
</evidence>